<accession>A0A1Q3EHQ1</accession>
<dbReference type="InterPro" id="IPR000073">
    <property type="entry name" value="AB_hydrolase_1"/>
</dbReference>
<comment type="caution">
    <text evidence="3">The sequence shown here is derived from an EMBL/GenBank/DDBJ whole genome shotgun (WGS) entry which is preliminary data.</text>
</comment>
<evidence type="ECO:0000256" key="1">
    <source>
        <dbReference type="ARBA" id="ARBA00022801"/>
    </source>
</evidence>
<dbReference type="GO" id="GO:0004301">
    <property type="term" value="F:epoxide hydrolase activity"/>
    <property type="evidence" value="ECO:0007669"/>
    <property type="project" value="TreeGrafter"/>
</dbReference>
<feature type="domain" description="AB hydrolase-1" evidence="2">
    <location>
        <begin position="152"/>
        <end position="395"/>
    </location>
</feature>
<dbReference type="EMBL" id="BDGU01000346">
    <property type="protein sequence ID" value="GAW06710.1"/>
    <property type="molecule type" value="Genomic_DNA"/>
</dbReference>
<organism evidence="3 4">
    <name type="scientific">Lentinula edodes</name>
    <name type="common">Shiitake mushroom</name>
    <name type="synonym">Lentinus edodes</name>
    <dbReference type="NCBI Taxonomy" id="5353"/>
    <lineage>
        <taxon>Eukaryota</taxon>
        <taxon>Fungi</taxon>
        <taxon>Dikarya</taxon>
        <taxon>Basidiomycota</taxon>
        <taxon>Agaricomycotina</taxon>
        <taxon>Agaricomycetes</taxon>
        <taxon>Agaricomycetidae</taxon>
        <taxon>Agaricales</taxon>
        <taxon>Marasmiineae</taxon>
        <taxon>Omphalotaceae</taxon>
        <taxon>Lentinula</taxon>
    </lineage>
</organism>
<reference evidence="3 4" key="2">
    <citation type="submission" date="2017-02" db="EMBL/GenBank/DDBJ databases">
        <title>A genome survey and senescence transcriptome analysis in Lentinula edodes.</title>
        <authorList>
            <person name="Sakamoto Y."/>
            <person name="Nakade K."/>
            <person name="Sato S."/>
            <person name="Yoshida Y."/>
            <person name="Miyazaki K."/>
            <person name="Natsume S."/>
            <person name="Konno N."/>
        </authorList>
    </citation>
    <scope>NUCLEOTIDE SEQUENCE [LARGE SCALE GENOMIC DNA]</scope>
    <source>
        <strain evidence="3 4">NBRC 111202</strain>
    </source>
</reference>
<dbReference type="STRING" id="5353.A0A1Q3EHQ1"/>
<keyword evidence="4" id="KW-1185">Reference proteome</keyword>
<dbReference type="Gene3D" id="3.40.50.1820">
    <property type="entry name" value="alpha/beta hydrolase"/>
    <property type="match status" value="1"/>
</dbReference>
<evidence type="ECO:0000313" key="3">
    <source>
        <dbReference type="EMBL" id="GAW06710.1"/>
    </source>
</evidence>
<dbReference type="InterPro" id="IPR000639">
    <property type="entry name" value="Epox_hydrolase-like"/>
</dbReference>
<dbReference type="InterPro" id="IPR051340">
    <property type="entry name" value="Haloalkane_dehalogenase"/>
</dbReference>
<reference evidence="3 4" key="1">
    <citation type="submission" date="2016-08" db="EMBL/GenBank/DDBJ databases">
        <authorList>
            <consortium name="Lentinula edodes genome sequencing consortium"/>
            <person name="Sakamoto Y."/>
            <person name="Nakade K."/>
            <person name="Sato S."/>
            <person name="Yoshida Y."/>
            <person name="Miyazaki K."/>
            <person name="Natsume S."/>
            <person name="Konno N."/>
        </authorList>
    </citation>
    <scope>NUCLEOTIDE SEQUENCE [LARGE SCALE GENOMIC DNA]</scope>
    <source>
        <strain evidence="3 4">NBRC 111202</strain>
    </source>
</reference>
<dbReference type="PANTHER" id="PTHR42977:SF3">
    <property type="entry name" value="AB HYDROLASE-1 DOMAIN-CONTAINING PROTEIN"/>
    <property type="match status" value="1"/>
</dbReference>
<dbReference type="Pfam" id="PF00561">
    <property type="entry name" value="Abhydrolase_1"/>
    <property type="match status" value="1"/>
</dbReference>
<dbReference type="PRINTS" id="PR00412">
    <property type="entry name" value="EPOXHYDRLASE"/>
</dbReference>
<name>A0A1Q3EHQ1_LENED</name>
<dbReference type="SUPFAM" id="SSF53474">
    <property type="entry name" value="alpha/beta-Hydrolases"/>
    <property type="match status" value="1"/>
</dbReference>
<sequence length="412" mass="45894">MAAKSMHSAVSLSFSSLVQEMAVEDAPCLNCLLAPIDLKDQSKGPTNRENSCGLLPSLVLPRGGFESNWFIAIDGPVVINNAPELFSASFSKRYLLTKGLENRIILSLDVVFTIHLSQSRNFLPDMSGTRVHTINVNGVEIFYREAGKANAPVVLLLHGFPSSSFQYRNLITKLEGKYRVIAPDLPGFGFTKVPDALKYMYTFDNIAKTIEAFVDVLNLKKYAIYIFDYGAPTGLRLALSRPSAITAIISQNGNAFEVGLGEFWNGIRKYWNDPTPDNRKSLVWLTKFEATKFQYEAGEAHPETIPPETYHLDQALMDRPGNADIQLDLQLDYQTNVALYPAFHDYFRKYQPPLLAIWGANDGIFIPAGAEAFKTVLPNAQIHFVDGGHFALENHLDEISSHIIRFLESIGV</sequence>
<proteinExistence type="predicted"/>
<dbReference type="PANTHER" id="PTHR42977">
    <property type="entry name" value="HYDROLASE-RELATED"/>
    <property type="match status" value="1"/>
</dbReference>
<dbReference type="InterPro" id="IPR029058">
    <property type="entry name" value="AB_hydrolase_fold"/>
</dbReference>
<dbReference type="Proteomes" id="UP000188533">
    <property type="component" value="Unassembled WGS sequence"/>
</dbReference>
<evidence type="ECO:0000313" key="4">
    <source>
        <dbReference type="Proteomes" id="UP000188533"/>
    </source>
</evidence>
<keyword evidence="1 3" id="KW-0378">Hydrolase</keyword>
<gene>
    <name evidence="3" type="ORF">LENED_008651</name>
</gene>
<evidence type="ECO:0000259" key="2">
    <source>
        <dbReference type="Pfam" id="PF00561"/>
    </source>
</evidence>
<dbReference type="AlphaFoldDB" id="A0A1Q3EHQ1"/>
<protein>
    <submittedName>
        <fullName evidence="3">Alpha beta hydrolase fold protein</fullName>
    </submittedName>
</protein>